<dbReference type="InterPro" id="IPR044298">
    <property type="entry name" value="MIG/MutY"/>
</dbReference>
<evidence type="ECO:0000313" key="17">
    <source>
        <dbReference type="Proteomes" id="UP000198611"/>
    </source>
</evidence>
<dbReference type="Gene3D" id="3.90.79.10">
    <property type="entry name" value="Nucleoside Triphosphate Pyrophosphohydrolase"/>
    <property type="match status" value="1"/>
</dbReference>
<evidence type="ECO:0000256" key="13">
    <source>
        <dbReference type="ARBA" id="ARBA00023295"/>
    </source>
</evidence>
<dbReference type="SMART" id="SM00478">
    <property type="entry name" value="ENDO3c"/>
    <property type="match status" value="1"/>
</dbReference>
<keyword evidence="13 14" id="KW-0326">Glycosidase</keyword>
<dbReference type="Gene3D" id="1.10.1670.10">
    <property type="entry name" value="Helix-hairpin-Helix base-excision DNA repair enzymes (C-terminal)"/>
    <property type="match status" value="1"/>
</dbReference>
<dbReference type="GO" id="GO:0032357">
    <property type="term" value="F:oxidized purine DNA binding"/>
    <property type="evidence" value="ECO:0007669"/>
    <property type="project" value="TreeGrafter"/>
</dbReference>
<dbReference type="FunFam" id="1.10.340.30:FF:000002">
    <property type="entry name" value="Adenine DNA glycosylase"/>
    <property type="match status" value="1"/>
</dbReference>
<dbReference type="PROSITE" id="PS01155">
    <property type="entry name" value="ENDONUCLEASE_III_2"/>
    <property type="match status" value="1"/>
</dbReference>
<evidence type="ECO:0000256" key="1">
    <source>
        <dbReference type="ARBA" id="ARBA00000843"/>
    </source>
</evidence>
<dbReference type="EC" id="3.2.2.31" evidence="4 14"/>
<comment type="cofactor">
    <cofactor evidence="14">
        <name>[4Fe-4S] cluster</name>
        <dbReference type="ChEBI" id="CHEBI:49883"/>
    </cofactor>
    <text evidence="14">Binds 1 [4Fe-4S] cluster.</text>
</comment>
<dbReference type="GO" id="GO:0006298">
    <property type="term" value="P:mismatch repair"/>
    <property type="evidence" value="ECO:0007669"/>
    <property type="project" value="TreeGrafter"/>
</dbReference>
<evidence type="ECO:0000256" key="11">
    <source>
        <dbReference type="ARBA" id="ARBA00023014"/>
    </source>
</evidence>
<dbReference type="AlphaFoldDB" id="A0A1I1RAI0"/>
<evidence type="ECO:0000256" key="2">
    <source>
        <dbReference type="ARBA" id="ARBA00002933"/>
    </source>
</evidence>
<gene>
    <name evidence="16" type="ORF">SAMN05660831_01388</name>
</gene>
<keyword evidence="10 14" id="KW-0408">Iron</keyword>
<name>A0A1I1RAI0_9GAMM</name>
<evidence type="ECO:0000256" key="5">
    <source>
        <dbReference type="ARBA" id="ARBA00022023"/>
    </source>
</evidence>
<evidence type="ECO:0000256" key="10">
    <source>
        <dbReference type="ARBA" id="ARBA00023004"/>
    </source>
</evidence>
<dbReference type="OrthoDB" id="9802365at2"/>
<dbReference type="InterPro" id="IPR015797">
    <property type="entry name" value="NUDIX_hydrolase-like_dom_sf"/>
</dbReference>
<dbReference type="GO" id="GO:0035485">
    <property type="term" value="F:adenine/guanine mispair binding"/>
    <property type="evidence" value="ECO:0007669"/>
    <property type="project" value="TreeGrafter"/>
</dbReference>
<dbReference type="RefSeq" id="WP_093428039.1">
    <property type="nucleotide sequence ID" value="NZ_FOMJ01000004.1"/>
</dbReference>
<keyword evidence="7" id="KW-0479">Metal-binding</keyword>
<feature type="domain" description="HhH-GPD" evidence="15">
    <location>
        <begin position="46"/>
        <end position="197"/>
    </location>
</feature>
<keyword evidence="9" id="KW-0378">Hydrolase</keyword>
<evidence type="ECO:0000256" key="12">
    <source>
        <dbReference type="ARBA" id="ARBA00023204"/>
    </source>
</evidence>
<dbReference type="Pfam" id="PF00633">
    <property type="entry name" value="HHH"/>
    <property type="match status" value="1"/>
</dbReference>
<keyword evidence="6" id="KW-0004">4Fe-4S</keyword>
<dbReference type="PANTHER" id="PTHR42944">
    <property type="entry name" value="ADENINE DNA GLYCOSYLASE"/>
    <property type="match status" value="1"/>
</dbReference>
<dbReference type="GO" id="GO:0006284">
    <property type="term" value="P:base-excision repair"/>
    <property type="evidence" value="ECO:0007669"/>
    <property type="project" value="UniProtKB-UniRule"/>
</dbReference>
<protein>
    <recommendedName>
        <fullName evidence="5 14">Adenine DNA glycosylase</fullName>
        <ecNumber evidence="4 14">3.2.2.31</ecNumber>
    </recommendedName>
</protein>
<dbReference type="InterPro" id="IPR005760">
    <property type="entry name" value="A/G_AdeGlyc_MutY"/>
</dbReference>
<keyword evidence="11" id="KW-0411">Iron-sulfur</keyword>
<dbReference type="PANTHER" id="PTHR42944:SF1">
    <property type="entry name" value="ADENINE DNA GLYCOSYLASE"/>
    <property type="match status" value="1"/>
</dbReference>
<keyword evidence="12" id="KW-0234">DNA repair</keyword>
<keyword evidence="17" id="KW-1185">Reference proteome</keyword>
<dbReference type="GO" id="GO:0000701">
    <property type="term" value="F:purine-specific mismatch base pair DNA N-glycosylase activity"/>
    <property type="evidence" value="ECO:0007669"/>
    <property type="project" value="UniProtKB-EC"/>
</dbReference>
<dbReference type="SUPFAM" id="SSF48150">
    <property type="entry name" value="DNA-glycosylase"/>
    <property type="match status" value="1"/>
</dbReference>
<dbReference type="GO" id="GO:0046872">
    <property type="term" value="F:metal ion binding"/>
    <property type="evidence" value="ECO:0007669"/>
    <property type="project" value="UniProtKB-UniRule"/>
</dbReference>
<dbReference type="InterPro" id="IPR003265">
    <property type="entry name" value="HhH-GPD_domain"/>
</dbReference>
<dbReference type="Pfam" id="PF14815">
    <property type="entry name" value="NUDIX_4"/>
    <property type="match status" value="1"/>
</dbReference>
<reference evidence="16 17" key="1">
    <citation type="submission" date="2016-10" db="EMBL/GenBank/DDBJ databases">
        <authorList>
            <person name="de Groot N.N."/>
        </authorList>
    </citation>
    <scope>NUCLEOTIDE SEQUENCE [LARGE SCALE GENOMIC DNA]</scope>
    <source>
        <strain evidence="16 17">HL3</strain>
    </source>
</reference>
<dbReference type="Gene3D" id="1.10.340.30">
    <property type="entry name" value="Hypothetical protein, domain 2"/>
    <property type="match status" value="1"/>
</dbReference>
<dbReference type="NCBIfam" id="TIGR01084">
    <property type="entry name" value="mutY"/>
    <property type="match status" value="1"/>
</dbReference>
<accession>A0A1I1RAI0</accession>
<dbReference type="SUPFAM" id="SSF55811">
    <property type="entry name" value="Nudix"/>
    <property type="match status" value="1"/>
</dbReference>
<dbReference type="PROSITE" id="PS00764">
    <property type="entry name" value="ENDONUCLEASE_III_1"/>
    <property type="match status" value="1"/>
</dbReference>
<dbReference type="InterPro" id="IPR004036">
    <property type="entry name" value="Endonuclease-III-like_CS2"/>
</dbReference>
<dbReference type="InterPro" id="IPR023170">
    <property type="entry name" value="HhH_base_excis_C"/>
</dbReference>
<dbReference type="InterPro" id="IPR004035">
    <property type="entry name" value="Endouclease-III_FeS-bd_BS"/>
</dbReference>
<comment type="function">
    <text evidence="2">Adenine glycosylase active on G-A mispairs. MutY also corrects error-prone DNA synthesis past GO lesions which are due to the oxidatively damaged form of guanine: 7,8-dihydro-8-oxoguanine (8-oxo-dGTP).</text>
</comment>
<organism evidence="16 17">
    <name type="scientific">Thiohalospira halophila DSM 15071</name>
    <dbReference type="NCBI Taxonomy" id="1123397"/>
    <lineage>
        <taxon>Bacteria</taxon>
        <taxon>Pseudomonadati</taxon>
        <taxon>Pseudomonadota</taxon>
        <taxon>Gammaproteobacteria</taxon>
        <taxon>Thiohalospirales</taxon>
        <taxon>Thiohalospiraceae</taxon>
        <taxon>Thiohalospira</taxon>
    </lineage>
</organism>
<dbReference type="CDD" id="cd00056">
    <property type="entry name" value="ENDO3c"/>
    <property type="match status" value="1"/>
</dbReference>
<evidence type="ECO:0000256" key="6">
    <source>
        <dbReference type="ARBA" id="ARBA00022485"/>
    </source>
</evidence>
<evidence type="ECO:0000256" key="7">
    <source>
        <dbReference type="ARBA" id="ARBA00022723"/>
    </source>
</evidence>
<dbReference type="InterPro" id="IPR000445">
    <property type="entry name" value="HhH_motif"/>
</dbReference>
<evidence type="ECO:0000256" key="3">
    <source>
        <dbReference type="ARBA" id="ARBA00008343"/>
    </source>
</evidence>
<dbReference type="CDD" id="cd03431">
    <property type="entry name" value="NUDIX_DNA_Glycosylase_C-MutY"/>
    <property type="match status" value="1"/>
</dbReference>
<comment type="catalytic activity">
    <reaction evidence="1 14">
        <text>Hydrolyzes free adenine bases from 7,8-dihydro-8-oxoguanine:adenine mismatched double-stranded DNA, leaving an apurinic site.</text>
        <dbReference type="EC" id="3.2.2.31"/>
    </reaction>
</comment>
<evidence type="ECO:0000313" key="16">
    <source>
        <dbReference type="EMBL" id="SFD31384.1"/>
    </source>
</evidence>
<evidence type="ECO:0000259" key="15">
    <source>
        <dbReference type="SMART" id="SM00478"/>
    </source>
</evidence>
<evidence type="ECO:0000256" key="4">
    <source>
        <dbReference type="ARBA" id="ARBA00012045"/>
    </source>
</evidence>
<dbReference type="EMBL" id="FOMJ01000004">
    <property type="protein sequence ID" value="SFD31384.1"/>
    <property type="molecule type" value="Genomic_DNA"/>
</dbReference>
<comment type="similarity">
    <text evidence="3 14">Belongs to the Nth/MutY family.</text>
</comment>
<dbReference type="Pfam" id="PF00730">
    <property type="entry name" value="HhH-GPD"/>
    <property type="match status" value="1"/>
</dbReference>
<evidence type="ECO:0000256" key="8">
    <source>
        <dbReference type="ARBA" id="ARBA00022763"/>
    </source>
</evidence>
<proteinExistence type="inferred from homology"/>
<sequence>MTGERISDRVPDFARRLLAWFDEHGRHDLPWQHPRTAYRVWVAEVMLQQTRVATVIPYFEAFMAAFPDVTSLADADQAAVLERWAGLGYYARARNLHAAARVIRDQYGGRFPREPEQLAALPGIGPSTANAIAAQAFDRPAAILDGNVKRVLARLYAVEGWPNATATARQLWQLAEAHTPDYRAADYTQAIMDLGATLCTRARPACDDCPFAGDCHARAEGRTAELPHGRPRTGREQRRRRETTMLLIRDGAGRVLLTRRPPTGIWGGLWSLPEAEPGAEEEAARALGLTVRPEPPWEPLEHAFSHFDLTINPVPARLQESAGLNSPAGGVMDGEEGIWYNVATMERPGVPAPVATLLARIETDNEVET</sequence>
<dbReference type="GO" id="GO:0034039">
    <property type="term" value="F:8-oxo-7,8-dihydroguanine DNA N-glycosylase activity"/>
    <property type="evidence" value="ECO:0007669"/>
    <property type="project" value="TreeGrafter"/>
</dbReference>
<dbReference type="InterPro" id="IPR011257">
    <property type="entry name" value="DNA_glycosylase"/>
</dbReference>
<evidence type="ECO:0000256" key="9">
    <source>
        <dbReference type="ARBA" id="ARBA00022801"/>
    </source>
</evidence>
<dbReference type="STRING" id="1123397.SAMN05660831_01388"/>
<dbReference type="Proteomes" id="UP000198611">
    <property type="component" value="Unassembled WGS sequence"/>
</dbReference>
<dbReference type="GO" id="GO:0051539">
    <property type="term" value="F:4 iron, 4 sulfur cluster binding"/>
    <property type="evidence" value="ECO:0007669"/>
    <property type="project" value="UniProtKB-UniRule"/>
</dbReference>
<keyword evidence="8 14" id="KW-0227">DNA damage</keyword>
<evidence type="ECO:0000256" key="14">
    <source>
        <dbReference type="RuleBase" id="RU365096"/>
    </source>
</evidence>
<dbReference type="InterPro" id="IPR029119">
    <property type="entry name" value="MutY_C"/>
</dbReference>